<dbReference type="GO" id="GO:0000502">
    <property type="term" value="C:proteasome complex"/>
    <property type="evidence" value="ECO:0007669"/>
    <property type="project" value="UniProtKB-KW"/>
</dbReference>
<gene>
    <name evidence="5" type="primary">LOC107068186</name>
</gene>
<evidence type="ECO:0000256" key="3">
    <source>
        <dbReference type="ARBA" id="ARBA00023186"/>
    </source>
</evidence>
<keyword evidence="4" id="KW-1185">Reference proteome</keyword>
<evidence type="ECO:0000256" key="2">
    <source>
        <dbReference type="ARBA" id="ARBA00019180"/>
    </source>
</evidence>
<evidence type="ECO:0000313" key="4">
    <source>
        <dbReference type="Proteomes" id="UP000694924"/>
    </source>
</evidence>
<dbReference type="PANTHER" id="PTHR15069:SF1">
    <property type="entry name" value="PROTEASOME ASSEMBLY CHAPERONE 1"/>
    <property type="match status" value="1"/>
</dbReference>
<accession>A0ABM1IHY0</accession>
<dbReference type="Pfam" id="PF16094">
    <property type="entry name" value="PAC1"/>
    <property type="match status" value="1"/>
</dbReference>
<evidence type="ECO:0000256" key="1">
    <source>
        <dbReference type="ARBA" id="ARBA00005261"/>
    </source>
</evidence>
<reference evidence="5" key="1">
    <citation type="submission" date="2025-08" db="UniProtKB">
        <authorList>
            <consortium name="RefSeq"/>
        </authorList>
    </citation>
    <scope>IDENTIFICATION</scope>
    <source>
        <tissue evidence="5">Whole body</tissue>
    </source>
</reference>
<proteinExistence type="inferred from homology"/>
<keyword evidence="5" id="KW-0647">Proteasome</keyword>
<keyword evidence="3" id="KW-0143">Chaperone</keyword>
<comment type="similarity">
    <text evidence="1">Belongs to the PSMG1 family.</text>
</comment>
<dbReference type="GeneID" id="107068186"/>
<evidence type="ECO:0000313" key="5">
    <source>
        <dbReference type="RefSeq" id="XP_015179817.1"/>
    </source>
</evidence>
<dbReference type="InterPro" id="IPR016565">
    <property type="entry name" value="Proteasome_assmbl_chp_1"/>
</dbReference>
<dbReference type="PANTHER" id="PTHR15069">
    <property type="entry name" value="PROTEASOME ASSEMBLY CHAPERONE 1"/>
    <property type="match status" value="1"/>
</dbReference>
<dbReference type="RefSeq" id="XP_015179817.1">
    <property type="nucleotide sequence ID" value="XM_015324331.1"/>
</dbReference>
<dbReference type="Proteomes" id="UP000694924">
    <property type="component" value="Unplaced"/>
</dbReference>
<name>A0ABM1IHY0_POLDO</name>
<sequence>MATYFGEVVFPSSRAFWDGYEEEESINELQEESHINVTWIKDKPTSIKKLIVIEGEIIIDYFKKFLKEESEKICVIQNENNKELGAIHHVSVDLCIFNISPSFDLKNAGEFVIKISDILSICECTYLIHWRHISHYKSAVIPHEHCFIRCLYKNNENNLCKSNRQMLEQPNIIHGVAAGILSYAQMMDYHSILYVLYSDNFVFDSEAAKQLMEIYEEINKENLDKLPQVEKNSFYKGNLYM</sequence>
<protein>
    <recommendedName>
        <fullName evidence="2">Proteasome assembly chaperone 1</fullName>
    </recommendedName>
</protein>
<organism evidence="4 5">
    <name type="scientific">Polistes dominula</name>
    <name type="common">European paper wasp</name>
    <name type="synonym">Vespa dominula</name>
    <dbReference type="NCBI Taxonomy" id="743375"/>
    <lineage>
        <taxon>Eukaryota</taxon>
        <taxon>Metazoa</taxon>
        <taxon>Ecdysozoa</taxon>
        <taxon>Arthropoda</taxon>
        <taxon>Hexapoda</taxon>
        <taxon>Insecta</taxon>
        <taxon>Pterygota</taxon>
        <taxon>Neoptera</taxon>
        <taxon>Endopterygota</taxon>
        <taxon>Hymenoptera</taxon>
        <taxon>Apocrita</taxon>
        <taxon>Aculeata</taxon>
        <taxon>Vespoidea</taxon>
        <taxon>Vespidae</taxon>
        <taxon>Polistinae</taxon>
        <taxon>Polistini</taxon>
        <taxon>Polistes</taxon>
    </lineage>
</organism>